<reference evidence="2 3" key="1">
    <citation type="submission" date="2014-11" db="EMBL/GenBank/DDBJ databases">
        <authorList>
            <person name="Wibberg Daniel"/>
        </authorList>
    </citation>
    <scope>NUCLEOTIDE SEQUENCE [LARGE SCALE GENOMIC DNA]</scope>
    <source>
        <strain evidence="2">Rhizoctonia solani AG1-IB 7/3/14</strain>
    </source>
</reference>
<feature type="region of interest" description="Disordered" evidence="1">
    <location>
        <begin position="1"/>
        <end position="21"/>
    </location>
</feature>
<keyword evidence="3" id="KW-1185">Reference proteome</keyword>
<name>A0A0B7FI12_THACB</name>
<gene>
    <name evidence="2" type="ORF">RSOLAG1IB_12111</name>
</gene>
<dbReference type="Proteomes" id="UP000059188">
    <property type="component" value="Unassembled WGS sequence"/>
</dbReference>
<dbReference type="EMBL" id="LN679394">
    <property type="protein sequence ID" value="CEL57295.1"/>
    <property type="molecule type" value="Genomic_DNA"/>
</dbReference>
<sequence length="151" mass="17278">MEAERTLGHVGESKKQRPNHERIEDDILKIYKGTRGCRMIGHVYTLRPPTVDAETGLQHRSNQWDSKTHPHRHCAPGGCDCLSKLRDGVYGRWLRGRGERPRLDAIEDGRRLATCSRPTHFPPHSAGRFLPFIWCSVYASESRSRTCNAPY</sequence>
<organism evidence="2 3">
    <name type="scientific">Thanatephorus cucumeris (strain AG1-IB / isolate 7/3/14)</name>
    <name type="common">Lettuce bottom rot fungus</name>
    <name type="synonym">Rhizoctonia solani</name>
    <dbReference type="NCBI Taxonomy" id="1108050"/>
    <lineage>
        <taxon>Eukaryota</taxon>
        <taxon>Fungi</taxon>
        <taxon>Dikarya</taxon>
        <taxon>Basidiomycota</taxon>
        <taxon>Agaricomycotina</taxon>
        <taxon>Agaricomycetes</taxon>
        <taxon>Cantharellales</taxon>
        <taxon>Ceratobasidiaceae</taxon>
        <taxon>Rhizoctonia</taxon>
        <taxon>Rhizoctonia solani AG-1</taxon>
    </lineage>
</organism>
<evidence type="ECO:0000313" key="3">
    <source>
        <dbReference type="Proteomes" id="UP000059188"/>
    </source>
</evidence>
<evidence type="ECO:0000256" key="1">
    <source>
        <dbReference type="SAM" id="MobiDB-lite"/>
    </source>
</evidence>
<dbReference type="AlphaFoldDB" id="A0A0B7FI12"/>
<protein>
    <submittedName>
        <fullName evidence="2">Uncharacterized protein</fullName>
    </submittedName>
</protein>
<proteinExistence type="predicted"/>
<evidence type="ECO:0000313" key="2">
    <source>
        <dbReference type="EMBL" id="CEL57295.1"/>
    </source>
</evidence>
<accession>A0A0B7FI12</accession>